<evidence type="ECO:0000313" key="2">
    <source>
        <dbReference type="Proteomes" id="UP000307720"/>
    </source>
</evidence>
<evidence type="ECO:0000313" key="1">
    <source>
        <dbReference type="EMBL" id="TGX99723.1"/>
    </source>
</evidence>
<keyword evidence="1" id="KW-0378">Hydrolase</keyword>
<sequence>MRKYGMRGRKTVRKKRGTDIYTRRRREKIFRKAAVKVCIGLLAVLAVVITVAAVMWLRGAGKKEEPQTESKSGTETVKETETEPQKESQTETKAETEREKETKKETETETETETESESEDGAEKEIQALIDWMPLEDKVAQLFMVTPEALTGYDQVTRAGTATRQAYEKMPVGGIVLMEQNLSEPEELKTMVSNLHSYSRERTGLPLLIGIDEEGGTVARIGNHEDFDVPDVEDMADVGKGKDVSKAYEAGSVLGEYLSDFGIDVDFAPVADVWWNSDNTVVEKRSFGSDPELVAQMTAEAVKGLQEHGVSATLKHFPGHGGTSKDSHDEIASVSETIQEMDKKDLVPFKAGIEAGADQVMIGHICTPKASDEDIPATFSYFWVTEVLRAYLGFEGVAITDALNMGAITQKYTSAEASIKALEAGADMLLMPENFEEAYQGVLEAVKDGTLKEARVDESLARIFRLKYKKIPQRLPF</sequence>
<organism evidence="1 2">
    <name type="scientific">Hominisplanchenecus murintestinalis</name>
    <dbReference type="NCBI Taxonomy" id="2941517"/>
    <lineage>
        <taxon>Bacteria</taxon>
        <taxon>Bacillati</taxon>
        <taxon>Bacillota</taxon>
        <taxon>Clostridia</taxon>
        <taxon>Lachnospirales</taxon>
        <taxon>Lachnospiraceae</taxon>
        <taxon>Hominisplanchenecus</taxon>
    </lineage>
</organism>
<name>A0AC61R127_9FIRM</name>
<dbReference type="Proteomes" id="UP000307720">
    <property type="component" value="Unassembled WGS sequence"/>
</dbReference>
<protein>
    <submittedName>
        <fullName evidence="1">Glycoside hydrolase family 3 protein</fullName>
    </submittedName>
</protein>
<reference evidence="1" key="1">
    <citation type="submission" date="2019-04" db="EMBL/GenBank/DDBJ databases">
        <title>Microbes associate with the intestines of laboratory mice.</title>
        <authorList>
            <person name="Navarre W."/>
            <person name="Wong E."/>
            <person name="Huang K."/>
            <person name="Tropini C."/>
            <person name="Ng K."/>
            <person name="Yu B."/>
        </authorList>
    </citation>
    <scope>NUCLEOTIDE SEQUENCE</scope>
    <source>
        <strain evidence="1">NM72_1-8</strain>
    </source>
</reference>
<dbReference type="EMBL" id="SRZB01000005">
    <property type="protein sequence ID" value="TGX99723.1"/>
    <property type="molecule type" value="Genomic_DNA"/>
</dbReference>
<proteinExistence type="predicted"/>
<gene>
    <name evidence="1" type="ORF">E5357_04385</name>
</gene>
<keyword evidence="2" id="KW-1185">Reference proteome</keyword>
<accession>A0AC61R127</accession>
<comment type="caution">
    <text evidence="1">The sequence shown here is derived from an EMBL/GenBank/DDBJ whole genome shotgun (WGS) entry which is preliminary data.</text>
</comment>